<evidence type="ECO:0000313" key="4">
    <source>
        <dbReference type="Proteomes" id="UP000799437"/>
    </source>
</evidence>
<keyword evidence="4" id="KW-1185">Reference proteome</keyword>
<evidence type="ECO:0000313" key="3">
    <source>
        <dbReference type="EMBL" id="KAF2759660.1"/>
    </source>
</evidence>
<reference evidence="3" key="1">
    <citation type="journal article" date="2020" name="Stud. Mycol.">
        <title>101 Dothideomycetes genomes: a test case for predicting lifestyles and emergence of pathogens.</title>
        <authorList>
            <person name="Haridas S."/>
            <person name="Albert R."/>
            <person name="Binder M."/>
            <person name="Bloem J."/>
            <person name="Labutti K."/>
            <person name="Salamov A."/>
            <person name="Andreopoulos B."/>
            <person name="Baker S."/>
            <person name="Barry K."/>
            <person name="Bills G."/>
            <person name="Bluhm B."/>
            <person name="Cannon C."/>
            <person name="Castanera R."/>
            <person name="Culley D."/>
            <person name="Daum C."/>
            <person name="Ezra D."/>
            <person name="Gonzalez J."/>
            <person name="Henrissat B."/>
            <person name="Kuo A."/>
            <person name="Liang C."/>
            <person name="Lipzen A."/>
            <person name="Lutzoni F."/>
            <person name="Magnuson J."/>
            <person name="Mondo S."/>
            <person name="Nolan M."/>
            <person name="Ohm R."/>
            <person name="Pangilinan J."/>
            <person name="Park H.-J."/>
            <person name="Ramirez L."/>
            <person name="Alfaro M."/>
            <person name="Sun H."/>
            <person name="Tritt A."/>
            <person name="Yoshinaga Y."/>
            <person name="Zwiers L.-H."/>
            <person name="Turgeon B."/>
            <person name="Goodwin S."/>
            <person name="Spatafora J."/>
            <person name="Crous P."/>
            <person name="Grigoriev I."/>
        </authorList>
    </citation>
    <scope>NUCLEOTIDE SEQUENCE</scope>
    <source>
        <strain evidence="3">CBS 121739</strain>
    </source>
</reference>
<feature type="signal peptide" evidence="2">
    <location>
        <begin position="1"/>
        <end position="32"/>
    </location>
</feature>
<proteinExistence type="predicted"/>
<evidence type="ECO:0000256" key="2">
    <source>
        <dbReference type="SAM" id="SignalP"/>
    </source>
</evidence>
<dbReference type="Proteomes" id="UP000799437">
    <property type="component" value="Unassembled WGS sequence"/>
</dbReference>
<dbReference type="GeneID" id="54481697"/>
<protein>
    <submittedName>
        <fullName evidence="3">Uncharacterized protein</fullName>
    </submittedName>
</protein>
<feature type="transmembrane region" description="Helical" evidence="1">
    <location>
        <begin position="87"/>
        <end position="110"/>
    </location>
</feature>
<evidence type="ECO:0000256" key="1">
    <source>
        <dbReference type="SAM" id="Phobius"/>
    </source>
</evidence>
<feature type="chain" id="PRO_5025426212" evidence="2">
    <location>
        <begin position="33"/>
        <end position="207"/>
    </location>
</feature>
<keyword evidence="1" id="KW-0812">Transmembrane</keyword>
<dbReference type="AlphaFoldDB" id="A0A6A6WCH3"/>
<name>A0A6A6WCH3_9PEZI</name>
<keyword evidence="1" id="KW-0472">Membrane</keyword>
<accession>A0A6A6WCH3</accession>
<dbReference type="EMBL" id="ML996569">
    <property type="protein sequence ID" value="KAF2759660.1"/>
    <property type="molecule type" value="Genomic_DNA"/>
</dbReference>
<organism evidence="3 4">
    <name type="scientific">Pseudovirgaria hyperparasitica</name>
    <dbReference type="NCBI Taxonomy" id="470096"/>
    <lineage>
        <taxon>Eukaryota</taxon>
        <taxon>Fungi</taxon>
        <taxon>Dikarya</taxon>
        <taxon>Ascomycota</taxon>
        <taxon>Pezizomycotina</taxon>
        <taxon>Dothideomycetes</taxon>
        <taxon>Dothideomycetes incertae sedis</taxon>
        <taxon>Acrospermales</taxon>
        <taxon>Acrospermaceae</taxon>
        <taxon>Pseudovirgaria</taxon>
    </lineage>
</organism>
<sequence>MLAFKQTRKSCGCLPALLLLLLLLLFLIHLESTIFPSSTNPNLRRPFPIILITTLLLFFSSPNNHCAALTFQCALSFRPSLPPSSRVSACAVLYLCFSICVPVAVRSFAWSPRYQSLASRASRLACNYTSTPAPARRATRDLHNLIPPTRSTLDASTPSKPLRCYTPVYCPEKKGKIKIKIKDTHRFQVHTVALVTTNFGPLEPLPG</sequence>
<keyword evidence="2" id="KW-0732">Signal</keyword>
<feature type="transmembrane region" description="Helical" evidence="1">
    <location>
        <begin position="48"/>
        <end position="75"/>
    </location>
</feature>
<dbReference type="RefSeq" id="XP_033602111.1">
    <property type="nucleotide sequence ID" value="XM_033740643.1"/>
</dbReference>
<keyword evidence="1" id="KW-1133">Transmembrane helix</keyword>
<gene>
    <name evidence="3" type="ORF">EJ05DRAFT_305775</name>
</gene>